<name>A0A0A2ER86_PORCN</name>
<keyword evidence="2" id="KW-0813">Transport</keyword>
<dbReference type="Proteomes" id="UP000030125">
    <property type="component" value="Unassembled WGS sequence"/>
</dbReference>
<evidence type="ECO:0000256" key="4">
    <source>
        <dbReference type="ARBA" id="ARBA00022958"/>
    </source>
</evidence>
<evidence type="ECO:0000256" key="1">
    <source>
        <dbReference type="ARBA" id="ARBA00017378"/>
    </source>
</evidence>
<dbReference type="OrthoDB" id="9775180at2"/>
<evidence type="ECO:0000313" key="10">
    <source>
        <dbReference type="Proteomes" id="UP000030125"/>
    </source>
</evidence>
<keyword evidence="4" id="KW-0630">Potassium</keyword>
<dbReference type="InterPro" id="IPR036291">
    <property type="entry name" value="NAD(P)-bd_dom_sf"/>
</dbReference>
<evidence type="ECO:0000256" key="2">
    <source>
        <dbReference type="ARBA" id="ARBA00022448"/>
    </source>
</evidence>
<dbReference type="InterPro" id="IPR050721">
    <property type="entry name" value="Trk_Ktr_HKT_K-transport"/>
</dbReference>
<evidence type="ECO:0000259" key="8">
    <source>
        <dbReference type="PROSITE" id="PS51202"/>
    </source>
</evidence>
<dbReference type="InterPro" id="IPR036721">
    <property type="entry name" value="RCK_C_sf"/>
</dbReference>
<dbReference type="GO" id="GO:0015079">
    <property type="term" value="F:potassium ion transmembrane transporter activity"/>
    <property type="evidence" value="ECO:0007669"/>
    <property type="project" value="InterPro"/>
</dbReference>
<proteinExistence type="predicted"/>
<dbReference type="SUPFAM" id="SSF116726">
    <property type="entry name" value="TrkA C-terminal domain-like"/>
    <property type="match status" value="2"/>
</dbReference>
<dbReference type="GO" id="GO:0005886">
    <property type="term" value="C:plasma membrane"/>
    <property type="evidence" value="ECO:0007669"/>
    <property type="project" value="InterPro"/>
</dbReference>
<keyword evidence="6" id="KW-0406">Ion transport</keyword>
<evidence type="ECO:0000256" key="5">
    <source>
        <dbReference type="ARBA" id="ARBA00023027"/>
    </source>
</evidence>
<dbReference type="RefSeq" id="WP_036851715.1">
    <property type="nucleotide sequence ID" value="NZ_JQJD01000043.1"/>
</dbReference>
<dbReference type="PANTHER" id="PTHR43833:SF5">
    <property type="entry name" value="TRK SYSTEM POTASSIUM UPTAKE PROTEIN TRKA"/>
    <property type="match status" value="1"/>
</dbReference>
<dbReference type="PRINTS" id="PR00335">
    <property type="entry name" value="KUPTAKETRKA"/>
</dbReference>
<keyword evidence="10" id="KW-1185">Reference proteome</keyword>
<gene>
    <name evidence="9" type="ORF">HQ35_05860</name>
</gene>
<evidence type="ECO:0000256" key="3">
    <source>
        <dbReference type="ARBA" id="ARBA00022538"/>
    </source>
</evidence>
<protein>
    <recommendedName>
        <fullName evidence="1">Trk system potassium uptake protein TrkA</fullName>
    </recommendedName>
</protein>
<dbReference type="NCBIfam" id="NF007039">
    <property type="entry name" value="PRK09496.3-2"/>
    <property type="match status" value="1"/>
</dbReference>
<dbReference type="eggNOG" id="COG0569">
    <property type="taxonomic scope" value="Bacteria"/>
</dbReference>
<dbReference type="SUPFAM" id="SSF51735">
    <property type="entry name" value="NAD(P)-binding Rossmann-fold domains"/>
    <property type="match status" value="2"/>
</dbReference>
<accession>A0A0A2ER86</accession>
<evidence type="ECO:0000256" key="6">
    <source>
        <dbReference type="ARBA" id="ARBA00023065"/>
    </source>
</evidence>
<dbReference type="PROSITE" id="PS51201">
    <property type="entry name" value="RCK_N"/>
    <property type="match status" value="2"/>
</dbReference>
<dbReference type="InterPro" id="IPR006037">
    <property type="entry name" value="RCK_C"/>
</dbReference>
<feature type="domain" description="RCK C-terminal" evidence="8">
    <location>
        <begin position="367"/>
        <end position="447"/>
    </location>
</feature>
<dbReference type="PROSITE" id="PS51202">
    <property type="entry name" value="RCK_C"/>
    <property type="match status" value="2"/>
</dbReference>
<organism evidence="9 10">
    <name type="scientific">Porphyromonas cangingivalis</name>
    <dbReference type="NCBI Taxonomy" id="36874"/>
    <lineage>
        <taxon>Bacteria</taxon>
        <taxon>Pseudomonadati</taxon>
        <taxon>Bacteroidota</taxon>
        <taxon>Bacteroidia</taxon>
        <taxon>Bacteroidales</taxon>
        <taxon>Porphyromonadaceae</taxon>
        <taxon>Porphyromonas</taxon>
    </lineage>
</organism>
<evidence type="ECO:0000313" key="9">
    <source>
        <dbReference type="EMBL" id="KGN80222.1"/>
    </source>
</evidence>
<dbReference type="Pfam" id="PF02080">
    <property type="entry name" value="TrkA_C"/>
    <property type="match status" value="2"/>
</dbReference>
<dbReference type="Gene3D" id="3.30.70.1450">
    <property type="entry name" value="Regulator of K+ conductance, C-terminal domain"/>
    <property type="match status" value="2"/>
</dbReference>
<evidence type="ECO:0000259" key="7">
    <source>
        <dbReference type="PROSITE" id="PS51201"/>
    </source>
</evidence>
<dbReference type="Gene3D" id="3.40.50.720">
    <property type="entry name" value="NAD(P)-binding Rossmann-like Domain"/>
    <property type="match status" value="2"/>
</dbReference>
<feature type="domain" description="RCK N-terminal" evidence="7">
    <location>
        <begin position="1"/>
        <end position="122"/>
    </location>
</feature>
<reference evidence="9 10" key="1">
    <citation type="submission" date="2014-08" db="EMBL/GenBank/DDBJ databases">
        <title>Porphyromonas cangingivalis strain:COT-109_OH1386 Genome sequencing.</title>
        <authorList>
            <person name="Wallis C."/>
            <person name="Deusch O."/>
            <person name="O'Flynn C."/>
            <person name="Davis I."/>
            <person name="Jospin G."/>
            <person name="Darling A.E."/>
            <person name="Coil D.A."/>
            <person name="Alexiev A."/>
            <person name="Horsfall A."/>
            <person name="Kirkwood N."/>
            <person name="Harris S."/>
            <person name="Eisen J.A."/>
        </authorList>
    </citation>
    <scope>NUCLEOTIDE SEQUENCE [LARGE SCALE GENOMIC DNA]</scope>
    <source>
        <strain evidence="10">COT-109 OH1386</strain>
    </source>
</reference>
<sequence length="447" mass="49135">MKILIAGAGEVGTHLAKLLSTENHDIVLLDNDHKRLEFAHDDNFDIMPVLGNPTSMKALAMAGAGEAELFISVTPEESMNVVACILASKLGAKKTMARINNNEYLQPDKKAFLATLGIDDMVYPELLAAKEIASGLKLPWTRQYWSLFDGKLDLIAVKIEPHSRLVGRHLYELGDLETKLFHIVAVRRLYHTIIPTGADIIQAGDIVFFTCAPEDKDTVRQFCGKEDIQVKKVFIMGGSRIALRAAELLPSDFKIKIIELDHDHCKRLIDAAPSNVMVINGDARDPRLLKEEGIELSQAFLALTANSEANMLATVAAKRMGVYRTVARIENIDYLDIAVQMDIGNLINKKLLAAASIFRHLLNIDVTNVKCLSIGQADVLEVVATPASKITKAPVKDLKLPKGITLGGLLREGQAILIDGNTIIRPKDVVMIFCVDTPMSRIRSLFA</sequence>
<dbReference type="InterPro" id="IPR003148">
    <property type="entry name" value="RCK_N"/>
</dbReference>
<keyword evidence="5" id="KW-0520">NAD</keyword>
<dbReference type="AlphaFoldDB" id="A0A0A2ER86"/>
<feature type="domain" description="RCK C-terminal" evidence="8">
    <location>
        <begin position="142"/>
        <end position="225"/>
    </location>
</feature>
<dbReference type="InterPro" id="IPR006036">
    <property type="entry name" value="K_uptake_TrkA"/>
</dbReference>
<feature type="domain" description="RCK N-terminal" evidence="7">
    <location>
        <begin position="230"/>
        <end position="347"/>
    </location>
</feature>
<dbReference type="EMBL" id="JQJD01000043">
    <property type="protein sequence ID" value="KGN80222.1"/>
    <property type="molecule type" value="Genomic_DNA"/>
</dbReference>
<dbReference type="PANTHER" id="PTHR43833">
    <property type="entry name" value="POTASSIUM CHANNEL PROTEIN 2-RELATED-RELATED"/>
    <property type="match status" value="1"/>
</dbReference>
<dbReference type="NCBIfam" id="NF007038">
    <property type="entry name" value="PRK09496.2-6"/>
    <property type="match status" value="1"/>
</dbReference>
<keyword evidence="3" id="KW-0633">Potassium transport</keyword>
<comment type="caution">
    <text evidence="9">The sequence shown here is derived from an EMBL/GenBank/DDBJ whole genome shotgun (WGS) entry which is preliminary data.</text>
</comment>
<dbReference type="STRING" id="36874.HQ34_00575"/>
<dbReference type="Pfam" id="PF02254">
    <property type="entry name" value="TrkA_N"/>
    <property type="match status" value="2"/>
</dbReference>